<protein>
    <submittedName>
        <fullName evidence="1">Uncharacterized protein</fullName>
    </submittedName>
</protein>
<dbReference type="EMBL" id="FMHW01000002">
    <property type="protein sequence ID" value="SCL39435.1"/>
    <property type="molecule type" value="Genomic_DNA"/>
</dbReference>
<dbReference type="Proteomes" id="UP000198959">
    <property type="component" value="Unassembled WGS sequence"/>
</dbReference>
<dbReference type="RefSeq" id="WP_091648685.1">
    <property type="nucleotide sequence ID" value="NZ_FMHW01000002.1"/>
</dbReference>
<evidence type="ECO:0000313" key="2">
    <source>
        <dbReference type="Proteomes" id="UP000198959"/>
    </source>
</evidence>
<name>A0A1C6TDA5_9ACTN</name>
<reference evidence="2" key="1">
    <citation type="submission" date="2016-06" db="EMBL/GenBank/DDBJ databases">
        <authorList>
            <person name="Varghese N."/>
            <person name="Submissions Spin"/>
        </authorList>
    </citation>
    <scope>NUCLEOTIDE SEQUENCE [LARGE SCALE GENOMIC DNA]</scope>
    <source>
        <strain evidence="2">DSM 43817</strain>
    </source>
</reference>
<organism evidence="1 2">
    <name type="scientific">Micromonospora pallida</name>
    <dbReference type="NCBI Taxonomy" id="145854"/>
    <lineage>
        <taxon>Bacteria</taxon>
        <taxon>Bacillati</taxon>
        <taxon>Actinomycetota</taxon>
        <taxon>Actinomycetes</taxon>
        <taxon>Micromonosporales</taxon>
        <taxon>Micromonosporaceae</taxon>
        <taxon>Micromonospora</taxon>
    </lineage>
</organism>
<gene>
    <name evidence="1" type="ORF">GA0074692_5362</name>
</gene>
<proteinExistence type="predicted"/>
<dbReference type="AlphaFoldDB" id="A0A1C6TDA5"/>
<sequence>MIADLAFETQERKVLATVADGIVTAAAGRALRVAIACPPAHLTFAGQLTRALHARGRACHCIAPASTSSPSDDLAAPRSTSVDPTIAVIVGGSASADDEVYRVSVCLTEDHPKFPAATSGDPTEESHDETVPATDIVLDYGDPNGPAIRQFMTHEQVFA</sequence>
<keyword evidence="2" id="KW-1185">Reference proteome</keyword>
<dbReference type="OrthoDB" id="3378202at2"/>
<evidence type="ECO:0000313" key="1">
    <source>
        <dbReference type="EMBL" id="SCL39435.1"/>
    </source>
</evidence>
<accession>A0A1C6TDA5</accession>
<dbReference type="STRING" id="145854.GA0074692_5362"/>